<reference evidence="2 3" key="1">
    <citation type="journal article" date="2018" name="MBio">
        <title>Comparative Genomics Reveals the Core Gene Toolbox for the Fungus-Insect Symbiosis.</title>
        <authorList>
            <person name="Wang Y."/>
            <person name="Stata M."/>
            <person name="Wang W."/>
            <person name="Stajich J.E."/>
            <person name="White M.M."/>
            <person name="Moncalvo J.M."/>
        </authorList>
    </citation>
    <scope>NUCLEOTIDE SEQUENCE [LARGE SCALE GENOMIC DNA]</scope>
    <source>
        <strain evidence="2 3">SWE-8-4</strain>
    </source>
</reference>
<comment type="caution">
    <text evidence="2">The sequence shown here is derived from an EMBL/GenBank/DDBJ whole genome shotgun (WGS) entry which is preliminary data.</text>
</comment>
<gene>
    <name evidence="2" type="ORF">BB561_004949</name>
</gene>
<protein>
    <recommendedName>
        <fullName evidence="1">Cyclin N-terminal domain-containing protein</fullName>
    </recommendedName>
</protein>
<evidence type="ECO:0000259" key="1">
    <source>
        <dbReference type="Pfam" id="PF00134"/>
    </source>
</evidence>
<dbReference type="CDD" id="cd20557">
    <property type="entry name" value="CYCLIN_ScPCL1-like"/>
    <property type="match status" value="1"/>
</dbReference>
<dbReference type="AlphaFoldDB" id="A0A2T9YD79"/>
<dbReference type="GO" id="GO:0000307">
    <property type="term" value="C:cyclin-dependent protein kinase holoenzyme complex"/>
    <property type="evidence" value="ECO:0007669"/>
    <property type="project" value="TreeGrafter"/>
</dbReference>
<organism evidence="2 3">
    <name type="scientific">Smittium simulii</name>
    <dbReference type="NCBI Taxonomy" id="133385"/>
    <lineage>
        <taxon>Eukaryota</taxon>
        <taxon>Fungi</taxon>
        <taxon>Fungi incertae sedis</taxon>
        <taxon>Zoopagomycota</taxon>
        <taxon>Kickxellomycotina</taxon>
        <taxon>Harpellomycetes</taxon>
        <taxon>Harpellales</taxon>
        <taxon>Legeriomycetaceae</taxon>
        <taxon>Smittium</taxon>
    </lineage>
</organism>
<dbReference type="SUPFAM" id="SSF47954">
    <property type="entry name" value="Cyclin-like"/>
    <property type="match status" value="1"/>
</dbReference>
<dbReference type="STRING" id="133385.A0A2T9YD79"/>
<dbReference type="GO" id="GO:0019901">
    <property type="term" value="F:protein kinase binding"/>
    <property type="evidence" value="ECO:0007669"/>
    <property type="project" value="InterPro"/>
</dbReference>
<sequence>MTLLLYSKPEKEYQICKKSNNYSPLQKSLKVNDENNLESKIPKLNCKIKKTNTAIEKYLTNENFKKTAEFIDKVTKDIKLQDTVLAHTLVYVYRLKLCFPKFYTSAENSGERIFISSLLLATKYCQDNGFLTSKYAEYLCRREFDIDTINRMESSFLKILKYKLYVSLAEYNWVLLNCNY</sequence>
<dbReference type="Gene3D" id="1.10.472.10">
    <property type="entry name" value="Cyclin-like"/>
    <property type="match status" value="1"/>
</dbReference>
<name>A0A2T9YD79_9FUNG</name>
<dbReference type="GO" id="GO:0005634">
    <property type="term" value="C:nucleus"/>
    <property type="evidence" value="ECO:0007669"/>
    <property type="project" value="TreeGrafter"/>
</dbReference>
<evidence type="ECO:0000313" key="3">
    <source>
        <dbReference type="Proteomes" id="UP000245383"/>
    </source>
</evidence>
<evidence type="ECO:0000313" key="2">
    <source>
        <dbReference type="EMBL" id="PVU90244.1"/>
    </source>
</evidence>
<dbReference type="InterPro" id="IPR013922">
    <property type="entry name" value="Cyclin_PHO80-like"/>
</dbReference>
<dbReference type="OrthoDB" id="10250320at2759"/>
<keyword evidence="3" id="KW-1185">Reference proteome</keyword>
<dbReference type="InterPro" id="IPR036915">
    <property type="entry name" value="Cyclin-like_sf"/>
</dbReference>
<dbReference type="InterPro" id="IPR006671">
    <property type="entry name" value="Cyclin_N"/>
</dbReference>
<dbReference type="GO" id="GO:0016538">
    <property type="term" value="F:cyclin-dependent protein serine/threonine kinase regulator activity"/>
    <property type="evidence" value="ECO:0007669"/>
    <property type="project" value="TreeGrafter"/>
</dbReference>
<dbReference type="PANTHER" id="PTHR15615">
    <property type="match status" value="1"/>
</dbReference>
<accession>A0A2T9YD79</accession>
<dbReference type="EMBL" id="MBFR01000268">
    <property type="protein sequence ID" value="PVU90244.1"/>
    <property type="molecule type" value="Genomic_DNA"/>
</dbReference>
<dbReference type="Proteomes" id="UP000245383">
    <property type="component" value="Unassembled WGS sequence"/>
</dbReference>
<dbReference type="Pfam" id="PF00134">
    <property type="entry name" value="Cyclin_N"/>
    <property type="match status" value="1"/>
</dbReference>
<feature type="domain" description="Cyclin N-terminal" evidence="1">
    <location>
        <begin position="51"/>
        <end position="164"/>
    </location>
</feature>
<proteinExistence type="predicted"/>
<dbReference type="PANTHER" id="PTHR15615:SF108">
    <property type="entry name" value="PROTEIN CNPPD1"/>
    <property type="match status" value="1"/>
</dbReference>